<protein>
    <recommendedName>
        <fullName evidence="3">VWFC domain-containing protein</fullName>
    </recommendedName>
</protein>
<evidence type="ECO:0000313" key="1">
    <source>
        <dbReference type="EMBL" id="KAH3721793.1"/>
    </source>
</evidence>
<reference evidence="1" key="2">
    <citation type="submission" date="2020-11" db="EMBL/GenBank/DDBJ databases">
        <authorList>
            <person name="McCartney M.A."/>
            <person name="Auch B."/>
            <person name="Kono T."/>
            <person name="Mallez S."/>
            <person name="Becker A."/>
            <person name="Gohl D.M."/>
            <person name="Silverstein K.A.T."/>
            <person name="Koren S."/>
            <person name="Bechman K.B."/>
            <person name="Herman A."/>
            <person name="Abrahante J.E."/>
            <person name="Garbe J."/>
        </authorList>
    </citation>
    <scope>NUCLEOTIDE SEQUENCE</scope>
    <source>
        <strain evidence="1">Duluth1</strain>
        <tissue evidence="1">Whole animal</tissue>
    </source>
</reference>
<dbReference type="OrthoDB" id="6042629at2759"/>
<dbReference type="AlphaFoldDB" id="A0A9D4CCS6"/>
<dbReference type="Proteomes" id="UP000828390">
    <property type="component" value="Unassembled WGS sequence"/>
</dbReference>
<proteinExistence type="predicted"/>
<reference evidence="1" key="1">
    <citation type="journal article" date="2019" name="bioRxiv">
        <title>The Genome of the Zebra Mussel, Dreissena polymorpha: A Resource for Invasive Species Research.</title>
        <authorList>
            <person name="McCartney M.A."/>
            <person name="Auch B."/>
            <person name="Kono T."/>
            <person name="Mallez S."/>
            <person name="Zhang Y."/>
            <person name="Obille A."/>
            <person name="Becker A."/>
            <person name="Abrahante J.E."/>
            <person name="Garbe J."/>
            <person name="Badalamenti J.P."/>
            <person name="Herman A."/>
            <person name="Mangelson H."/>
            <person name="Liachko I."/>
            <person name="Sullivan S."/>
            <person name="Sone E.D."/>
            <person name="Koren S."/>
            <person name="Silverstein K.A.T."/>
            <person name="Beckman K.B."/>
            <person name="Gohl D.M."/>
        </authorList>
    </citation>
    <scope>NUCLEOTIDE SEQUENCE</scope>
    <source>
        <strain evidence="1">Duluth1</strain>
        <tissue evidence="1">Whole animal</tissue>
    </source>
</reference>
<name>A0A9D4CCS6_DREPO</name>
<comment type="caution">
    <text evidence="1">The sequence shown here is derived from an EMBL/GenBank/DDBJ whole genome shotgun (WGS) entry which is preliminary data.</text>
</comment>
<dbReference type="EMBL" id="JAIWYP010000013">
    <property type="protein sequence ID" value="KAH3721793.1"/>
    <property type="molecule type" value="Genomic_DNA"/>
</dbReference>
<evidence type="ECO:0000313" key="2">
    <source>
        <dbReference type="Proteomes" id="UP000828390"/>
    </source>
</evidence>
<evidence type="ECO:0008006" key="3">
    <source>
        <dbReference type="Google" id="ProtNLM"/>
    </source>
</evidence>
<dbReference type="Pfam" id="PF23334">
    <property type="entry name" value="VWC2L_2nd"/>
    <property type="match status" value="1"/>
</dbReference>
<sequence>MLAQIFKHCCLISARADMLSVVTILLGLVGSVQLTPVLKEVPEKLCQYGNATFKLGESLTSDACDRCFCTQYGVMCELLRCPEETCHDAVMGKCCMECPNGPNCLHSGPHGTVLVPRDGGCQYSPGLICYCYHDKQEGADTRALTWCFPALPGDDRPGVRTSFFGDLKPKCVTV</sequence>
<organism evidence="1 2">
    <name type="scientific">Dreissena polymorpha</name>
    <name type="common">Zebra mussel</name>
    <name type="synonym">Mytilus polymorpha</name>
    <dbReference type="NCBI Taxonomy" id="45954"/>
    <lineage>
        <taxon>Eukaryota</taxon>
        <taxon>Metazoa</taxon>
        <taxon>Spiralia</taxon>
        <taxon>Lophotrochozoa</taxon>
        <taxon>Mollusca</taxon>
        <taxon>Bivalvia</taxon>
        <taxon>Autobranchia</taxon>
        <taxon>Heteroconchia</taxon>
        <taxon>Euheterodonta</taxon>
        <taxon>Imparidentia</taxon>
        <taxon>Neoheterodontei</taxon>
        <taxon>Myida</taxon>
        <taxon>Dreissenoidea</taxon>
        <taxon>Dreissenidae</taxon>
        <taxon>Dreissena</taxon>
    </lineage>
</organism>
<keyword evidence="2" id="KW-1185">Reference proteome</keyword>
<gene>
    <name evidence="1" type="ORF">DPMN_064741</name>
</gene>
<dbReference type="SUPFAM" id="SSF57603">
    <property type="entry name" value="FnI-like domain"/>
    <property type="match status" value="1"/>
</dbReference>
<accession>A0A9D4CCS6</accession>